<dbReference type="STRING" id="269796.Rru_A1107"/>
<dbReference type="InterPro" id="IPR011009">
    <property type="entry name" value="Kinase-like_dom_sf"/>
</dbReference>
<evidence type="ECO:0008006" key="5">
    <source>
        <dbReference type="Google" id="ProtNLM"/>
    </source>
</evidence>
<dbReference type="RefSeq" id="WP_011388862.1">
    <property type="nucleotide sequence ID" value="NC_007643.1"/>
</dbReference>
<organism evidence="3 4">
    <name type="scientific">Rhodospirillum rubrum (strain ATCC 11170 / ATH 1.1.1 / DSM 467 / LMG 4362 / NCIMB 8255 / S1)</name>
    <dbReference type="NCBI Taxonomy" id="269796"/>
    <lineage>
        <taxon>Bacteria</taxon>
        <taxon>Pseudomonadati</taxon>
        <taxon>Pseudomonadota</taxon>
        <taxon>Alphaproteobacteria</taxon>
        <taxon>Rhodospirillales</taxon>
        <taxon>Rhodospirillaceae</taxon>
        <taxon>Rhodospirillum</taxon>
    </lineage>
</organism>
<keyword evidence="2" id="KW-1133">Transmembrane helix</keyword>
<reference evidence="3 4" key="1">
    <citation type="journal article" date="2011" name="Stand. Genomic Sci.">
        <title>Complete genome sequence of Rhodospirillum rubrum type strain (S1).</title>
        <authorList>
            <person name="Munk A.C."/>
            <person name="Copeland A."/>
            <person name="Lucas S."/>
            <person name="Lapidus A."/>
            <person name="Del Rio T.G."/>
            <person name="Barry K."/>
            <person name="Detter J.C."/>
            <person name="Hammon N."/>
            <person name="Israni S."/>
            <person name="Pitluck S."/>
            <person name="Brettin T."/>
            <person name="Bruce D."/>
            <person name="Han C."/>
            <person name="Tapia R."/>
            <person name="Gilna P."/>
            <person name="Schmutz J."/>
            <person name="Larimer F."/>
            <person name="Land M."/>
            <person name="Kyrpides N.C."/>
            <person name="Mavromatis K."/>
            <person name="Richardson P."/>
            <person name="Rohde M."/>
            <person name="Goker M."/>
            <person name="Klenk H.P."/>
            <person name="Zhang Y."/>
            <person name="Roberts G.P."/>
            <person name="Reslewic S."/>
            <person name="Schwartz D.C."/>
        </authorList>
    </citation>
    <scope>NUCLEOTIDE SEQUENCE [LARGE SCALE GENOMIC DNA]</scope>
    <source>
        <strain evidence="4">ATCC 11170 / ATH 1.1.1 / DSM 467 / LMG 4362 / NCIMB 8255 / S1</strain>
    </source>
</reference>
<keyword evidence="2" id="KW-0472">Membrane</keyword>
<dbReference type="SUPFAM" id="SSF56112">
    <property type="entry name" value="Protein kinase-like (PK-like)"/>
    <property type="match status" value="1"/>
</dbReference>
<dbReference type="Proteomes" id="UP000001929">
    <property type="component" value="Chromosome"/>
</dbReference>
<feature type="transmembrane region" description="Helical" evidence="2">
    <location>
        <begin position="655"/>
        <end position="673"/>
    </location>
</feature>
<feature type="region of interest" description="Disordered" evidence="1">
    <location>
        <begin position="1"/>
        <end position="39"/>
    </location>
</feature>
<proteinExistence type="predicted"/>
<dbReference type="KEGG" id="rru:Rru_A1107"/>
<evidence type="ECO:0000256" key="1">
    <source>
        <dbReference type="SAM" id="MobiDB-lite"/>
    </source>
</evidence>
<gene>
    <name evidence="3" type="ordered locus">Rru_A1107</name>
</gene>
<sequence>MAQEPEVAATASGGGEPPVLRDRYEIDPAKPLPGLDMPNAHAFRVTDKRNGQRALYALVCDGPLPPRTSAMRTLRGVSAPGLVPLVEWGVVDWPPIDGRCVAVVYERPLGGRLMKSEDEVFQPVPDQSFAKIIWRPLIAGLTELQGRSIAHRAIRPTNLYWMDREQTRIALGDCTTSPPAYDQPVGCETIESGMASREGRGGGYYPDDMYALGATLVIASVGNDPLAGVAPEAIVSAKIANGSYSTVVGDERVPLGVIELVRGLLVDDQEQRWSLETIELWTNGRRMNPMQTRQEKRAQRPFVFRGAEYYTRRALAHALSQDWETGVQPIMEGKVETWLRRGLELGDLADSVGNVVRAANVTAKDVGPVRDMAVAAVLTLMDPRAPIRYGKVRVHMEAFGTAMACTLAMRGDIRPYIDLIQRDITKTWIAAQEAFSSDFGRFDAEFKDLRTYLVQTSKGGGIERCLYEMNESLPCRSALLRNQCVLEIGDLLPALEWVAAKADQKQSPADRHVVAFVAARYPKDTMGQIHALNDEDPRKAALGVLSLLAVLQWKLGPESLPGLAAWLGSQMAPAINSYHSRERRKRIEKELPKVVRKGSLPDLYFLLDDSKERQLDLDGFLAARQQYAQAAQQVAALESGNYRVSETSERLGQQTAASVSVAIAIVTIVFVSISRLI</sequence>
<accession>Q2RVD7</accession>
<dbReference type="EMBL" id="CP000230">
    <property type="protein sequence ID" value="ABC21908.1"/>
    <property type="molecule type" value="Genomic_DNA"/>
</dbReference>
<dbReference type="Gene3D" id="1.10.510.10">
    <property type="entry name" value="Transferase(Phosphotransferase) domain 1"/>
    <property type="match status" value="1"/>
</dbReference>
<evidence type="ECO:0000256" key="2">
    <source>
        <dbReference type="SAM" id="Phobius"/>
    </source>
</evidence>
<dbReference type="HOGENOM" id="CLU_404840_0_0_5"/>
<feature type="compositionally biased region" description="Basic and acidic residues" evidence="1">
    <location>
        <begin position="19"/>
        <end position="28"/>
    </location>
</feature>
<keyword evidence="2" id="KW-0812">Transmembrane</keyword>
<evidence type="ECO:0000313" key="3">
    <source>
        <dbReference type="EMBL" id="ABC21908.1"/>
    </source>
</evidence>
<name>Q2RVD7_RHORT</name>
<keyword evidence="4" id="KW-1185">Reference proteome</keyword>
<dbReference type="PATRIC" id="fig|269796.9.peg.1165"/>
<protein>
    <recommendedName>
        <fullName evidence="5">Protein kinase domain-containing protein</fullName>
    </recommendedName>
</protein>
<dbReference type="EnsemblBacteria" id="ABC21908">
    <property type="protein sequence ID" value="ABC21908"/>
    <property type="gene ID" value="Rru_A1107"/>
</dbReference>
<evidence type="ECO:0000313" key="4">
    <source>
        <dbReference type="Proteomes" id="UP000001929"/>
    </source>
</evidence>
<dbReference type="eggNOG" id="COG0515">
    <property type="taxonomic scope" value="Bacteria"/>
</dbReference>
<dbReference type="AlphaFoldDB" id="Q2RVD7"/>